<dbReference type="Pfam" id="PF02867">
    <property type="entry name" value="Ribonuc_red_lgC"/>
    <property type="match status" value="1"/>
</dbReference>
<comment type="similarity">
    <text evidence="1 2">Belongs to the ribonucleoside diphosphate reductase large chain family.</text>
</comment>
<dbReference type="Proteomes" id="UP001142430">
    <property type="component" value="Segment"/>
</dbReference>
<comment type="function">
    <text evidence="2">Provides the precursors necessary for DNA synthesis. Catalyzes the biosynthesis of deoxyribonucleotides from the corresponding ribonucleotides.</text>
</comment>
<protein>
    <recommendedName>
        <fullName evidence="2">Ribonucleoside-diphosphate reductase</fullName>
        <ecNumber evidence="2">1.17.4.1</ecNumber>
    </recommendedName>
</protein>
<dbReference type="InterPro" id="IPR013509">
    <property type="entry name" value="RNR_lsu_N"/>
</dbReference>
<evidence type="ECO:0000313" key="5">
    <source>
        <dbReference type="Proteomes" id="UP001142430"/>
    </source>
</evidence>
<sequence>METVSVRTESLNSVSDIDVEMLKMVDLLKVNAGWDLRANYLSGKAYFMAMEPVSTYSISQYLGLFGNLLQAEIVNFLQENEDNLNKICLNFINGAVYGNLTSKGILSAKRYYDTYLLRHASGVYESICHMYVRIAAFCTCQCQSHPELWKSLYTVQRERGVLLNSKLDYFRYFFDVLTSQLVCCATPIIRSAGVKDGNLSSCFIMTPKLISEKETIEAVMQELSALLRGKSGVGIDLSSFSQRKSINTLLKLLNSQVEYFNDGNIRPVSVAAYLEIWHFQIMDFLKIKLPETPERCGSIFQGICVPEIFFSMYEKSPEGMWYLFDPKTTPQLIKLSGEKFTEEYERLVLEKKYHSVVPLKSIMFAIVNAAIKTGSPYIVYKDSINRHHWYEPQDCAINCANLCAEVIQAPGENVSVCNLANICLPNCLVETDVFTSSSDNGLSFSMDLLTQGVIAAVYIINCGILGGDPLTAKTKESQKERSMGIGVQGLADVFAELGQDYLSPESAALDLDIFKTMYYMAVWTSSQICQHGGAPFSGFSKSKLSRGILHCDDWMGKKSPEWTNLRESVITYGVFNSQFIALMPTVGTSQLTGFSDSFYPYISNISSRVSNKEEVMRPNATFLKRVSRKDLPIIRFYAGDLSAMTEHFQAKYSNFMTVFDMCPKKLLDRAKARAPFVDQSQSYSFFLKEEDVQRASFVKELFFHARNLGLKTLMYYCRIKKQSRATDFECLQKPTSVASLTDNSKTSQCCNQDESHEEKGTLLQSEVPNKRVKCEMDSGGWACLSCQ</sequence>
<dbReference type="InterPro" id="IPR013346">
    <property type="entry name" value="NrdE_NrdA_C"/>
</dbReference>
<dbReference type="PROSITE" id="PS00089">
    <property type="entry name" value="RIBORED_LARGE"/>
    <property type="match status" value="1"/>
</dbReference>
<dbReference type="InterPro" id="IPR000788">
    <property type="entry name" value="RNR_lg_C"/>
</dbReference>
<dbReference type="PANTHER" id="PTHR11573">
    <property type="entry name" value="RIBONUCLEOSIDE-DIPHOSPHATE REDUCTASE LARGE CHAIN"/>
    <property type="match status" value="1"/>
</dbReference>
<evidence type="ECO:0000259" key="3">
    <source>
        <dbReference type="PROSITE" id="PS00089"/>
    </source>
</evidence>
<dbReference type="EMBL" id="OK337614">
    <property type="protein sequence ID" value="UNP64460.1"/>
    <property type="molecule type" value="Genomic_DNA"/>
</dbReference>
<dbReference type="PRINTS" id="PR01183">
    <property type="entry name" value="RIBORDTASEM1"/>
</dbReference>
<name>A0A9Q8QXV6_9GAMA</name>
<dbReference type="EC" id="1.17.4.1" evidence="2"/>
<comment type="catalytic activity">
    <reaction evidence="2">
        <text>a 2'-deoxyribonucleoside 5'-diphosphate + [thioredoxin]-disulfide + H2O = a ribonucleoside 5'-diphosphate + [thioredoxin]-dithiol</text>
        <dbReference type="Rhea" id="RHEA:23252"/>
        <dbReference type="Rhea" id="RHEA-COMP:10698"/>
        <dbReference type="Rhea" id="RHEA-COMP:10700"/>
        <dbReference type="ChEBI" id="CHEBI:15377"/>
        <dbReference type="ChEBI" id="CHEBI:29950"/>
        <dbReference type="ChEBI" id="CHEBI:50058"/>
        <dbReference type="ChEBI" id="CHEBI:57930"/>
        <dbReference type="ChEBI" id="CHEBI:73316"/>
        <dbReference type="EC" id="1.17.4.1"/>
    </reaction>
</comment>
<organism evidence="4 5">
    <name type="scientific">Saguinine gammaherpesvirus 1</name>
    <dbReference type="NCBI Taxonomy" id="2169901"/>
    <lineage>
        <taxon>Viruses</taxon>
        <taxon>Duplodnaviria</taxon>
        <taxon>Heunggongvirae</taxon>
        <taxon>Peploviricota</taxon>
        <taxon>Herviviricetes</taxon>
        <taxon>Herpesvirales</taxon>
        <taxon>Orthoherpesviridae</taxon>
        <taxon>Gammaherpesvirinae</taxon>
    </lineage>
</organism>
<evidence type="ECO:0000313" key="4">
    <source>
        <dbReference type="EMBL" id="UNP64460.1"/>
    </source>
</evidence>
<proteinExistence type="inferred from homology"/>
<keyword evidence="2" id="KW-0560">Oxidoreductase</keyword>
<dbReference type="GO" id="GO:0004748">
    <property type="term" value="F:ribonucleoside-diphosphate reductase activity, thioredoxin disulfide as acceptor"/>
    <property type="evidence" value="ECO:0007669"/>
    <property type="project" value="UniProtKB-EC"/>
</dbReference>
<evidence type="ECO:0000256" key="1">
    <source>
        <dbReference type="ARBA" id="ARBA00010406"/>
    </source>
</evidence>
<accession>A0A9Q8QXV6</accession>
<reference evidence="4" key="1">
    <citation type="submission" date="2021-09" db="EMBL/GenBank/DDBJ databases">
        <title>The complete genome of the Saguinine gammaherpesvirus 1 (SgGHV-1).</title>
        <authorList>
            <person name="Marti-Carreras J."/>
            <person name="Maes P."/>
        </authorList>
    </citation>
    <scope>NUCLEOTIDE SEQUENCE</scope>
    <source>
        <strain evidence="4">S338D</strain>
    </source>
</reference>
<keyword evidence="2" id="KW-0215">Deoxyribonucleotide synthesis</keyword>
<dbReference type="PANTHER" id="PTHR11573:SF6">
    <property type="entry name" value="RIBONUCLEOSIDE-DIPHOSPHATE REDUCTASE LARGE SUBUNIT"/>
    <property type="match status" value="1"/>
</dbReference>
<dbReference type="Gene3D" id="3.20.70.20">
    <property type="match status" value="1"/>
</dbReference>
<dbReference type="Pfam" id="PF00317">
    <property type="entry name" value="Ribonuc_red_lgN"/>
    <property type="match status" value="1"/>
</dbReference>
<dbReference type="GO" id="GO:0009263">
    <property type="term" value="P:deoxyribonucleotide biosynthetic process"/>
    <property type="evidence" value="ECO:0007669"/>
    <property type="project" value="UniProtKB-KW"/>
</dbReference>
<dbReference type="NCBIfam" id="TIGR02506">
    <property type="entry name" value="NrdE_NrdA"/>
    <property type="match status" value="1"/>
</dbReference>
<evidence type="ECO:0000256" key="2">
    <source>
        <dbReference type="RuleBase" id="RU003410"/>
    </source>
</evidence>
<dbReference type="GO" id="GO:0005524">
    <property type="term" value="F:ATP binding"/>
    <property type="evidence" value="ECO:0007669"/>
    <property type="project" value="InterPro"/>
</dbReference>
<dbReference type="InterPro" id="IPR039718">
    <property type="entry name" value="Rrm1"/>
</dbReference>
<dbReference type="SUPFAM" id="SSF51998">
    <property type="entry name" value="PFL-like glycyl radical enzymes"/>
    <property type="match status" value="1"/>
</dbReference>
<feature type="domain" description="Ribonucleotide reductase large subunit" evidence="3">
    <location>
        <begin position="562"/>
        <end position="584"/>
    </location>
</feature>